<evidence type="ECO:0000256" key="8">
    <source>
        <dbReference type="SAM" id="SignalP"/>
    </source>
</evidence>
<dbReference type="InterPro" id="IPR004852">
    <property type="entry name" value="Di-haem_cyt_c_peroxidsae"/>
</dbReference>
<dbReference type="Proteomes" id="UP000183982">
    <property type="component" value="Unassembled WGS sequence"/>
</dbReference>
<evidence type="ECO:0000259" key="9">
    <source>
        <dbReference type="PROSITE" id="PS51007"/>
    </source>
</evidence>
<evidence type="ECO:0000256" key="5">
    <source>
        <dbReference type="ARBA" id="ARBA00023002"/>
    </source>
</evidence>
<dbReference type="GO" id="GO:0046872">
    <property type="term" value="F:metal ion binding"/>
    <property type="evidence" value="ECO:0007669"/>
    <property type="project" value="UniProtKB-KW"/>
</dbReference>
<organism evidence="10 11">
    <name type="scientific">Shimia gijangensis</name>
    <dbReference type="NCBI Taxonomy" id="1470563"/>
    <lineage>
        <taxon>Bacteria</taxon>
        <taxon>Pseudomonadati</taxon>
        <taxon>Pseudomonadota</taxon>
        <taxon>Alphaproteobacteria</taxon>
        <taxon>Rhodobacterales</taxon>
        <taxon>Roseobacteraceae</taxon>
    </lineage>
</organism>
<dbReference type="SUPFAM" id="SSF46626">
    <property type="entry name" value="Cytochrome c"/>
    <property type="match status" value="2"/>
</dbReference>
<sequence length="380" mass="42487">MTLKITWLMVFCACATNVAADEGHDTLEAFGEALFFDENLSANRTQACATCHDPDYAFSDPREIGAGKAVSLGDDGESVGDRSAPTLTYVGFAPEFHRNDKGQYLGGFFVDGRATTLEAQAGEPPLNPIEMGIPDKASVVVRLLESPDYVQSLRTLFPKDTLEDTDATFAAMTRALAAYERTGIFAPFDSRYDRYLKGDIDLTEEENLGRSLFFARDKTNCSICHQFREKPGEEKETFSTYRYHNIGVPMNHAVRAINGLGNRHVDKGLFQNPRVDHVAETGRFKVPTLRNVAVTGPYMHNGVFQELRTVILFYNKYNSLAPLRQINPETLERWRLPEVTKTLAVSDLIKGKDLNDAEVDALVAFLKTLTDLRYEHLLDP</sequence>
<keyword evidence="5" id="KW-0560">Oxidoreductase</keyword>
<name>A0A1M6HWH0_9RHOB</name>
<dbReference type="PANTHER" id="PTHR30600">
    <property type="entry name" value="CYTOCHROME C PEROXIDASE-RELATED"/>
    <property type="match status" value="1"/>
</dbReference>
<evidence type="ECO:0000313" key="11">
    <source>
        <dbReference type="Proteomes" id="UP000183982"/>
    </source>
</evidence>
<gene>
    <name evidence="10" type="ORF">SAMN05444000_106176</name>
</gene>
<dbReference type="InterPro" id="IPR051395">
    <property type="entry name" value="Cytochrome_c_Peroxidase/MauG"/>
</dbReference>
<dbReference type="EMBL" id="FQZQ01000006">
    <property type="protein sequence ID" value="SHJ26562.1"/>
    <property type="molecule type" value="Genomic_DNA"/>
</dbReference>
<keyword evidence="6 7" id="KW-0408">Iron</keyword>
<keyword evidence="2 7" id="KW-0349">Heme</keyword>
<dbReference type="RefSeq" id="WP_245815148.1">
    <property type="nucleotide sequence ID" value="NZ_FQZQ01000006.1"/>
</dbReference>
<evidence type="ECO:0000256" key="2">
    <source>
        <dbReference type="ARBA" id="ARBA00022617"/>
    </source>
</evidence>
<dbReference type="PANTHER" id="PTHR30600:SF10">
    <property type="entry name" value="BLL6722 PROTEIN"/>
    <property type="match status" value="1"/>
</dbReference>
<evidence type="ECO:0000256" key="1">
    <source>
        <dbReference type="ARBA" id="ARBA00004196"/>
    </source>
</evidence>
<evidence type="ECO:0000313" key="10">
    <source>
        <dbReference type="EMBL" id="SHJ26562.1"/>
    </source>
</evidence>
<accession>A0A1M6HWH0</accession>
<feature type="domain" description="Cytochrome c" evidence="9">
    <location>
        <begin position="204"/>
        <end position="370"/>
    </location>
</feature>
<keyword evidence="4 8" id="KW-0732">Signal</keyword>
<dbReference type="GO" id="GO:0020037">
    <property type="term" value="F:heme binding"/>
    <property type="evidence" value="ECO:0007669"/>
    <property type="project" value="InterPro"/>
</dbReference>
<dbReference type="InterPro" id="IPR009056">
    <property type="entry name" value="Cyt_c-like_dom"/>
</dbReference>
<feature type="domain" description="Cytochrome c" evidence="9">
    <location>
        <begin position="26"/>
        <end position="147"/>
    </location>
</feature>
<dbReference type="GO" id="GO:0009055">
    <property type="term" value="F:electron transfer activity"/>
    <property type="evidence" value="ECO:0007669"/>
    <property type="project" value="InterPro"/>
</dbReference>
<evidence type="ECO:0000256" key="7">
    <source>
        <dbReference type="PROSITE-ProRule" id="PRU00433"/>
    </source>
</evidence>
<dbReference type="AlphaFoldDB" id="A0A1M6HWH0"/>
<reference evidence="11" key="1">
    <citation type="submission" date="2016-11" db="EMBL/GenBank/DDBJ databases">
        <authorList>
            <person name="Varghese N."/>
            <person name="Submissions S."/>
        </authorList>
    </citation>
    <scope>NUCLEOTIDE SEQUENCE [LARGE SCALE GENOMIC DNA]</scope>
    <source>
        <strain evidence="11">DSM 100564</strain>
    </source>
</reference>
<comment type="subcellular location">
    <subcellularLocation>
        <location evidence="1">Cell envelope</location>
    </subcellularLocation>
</comment>
<feature type="signal peptide" evidence="8">
    <location>
        <begin position="1"/>
        <end position="20"/>
    </location>
</feature>
<feature type="chain" id="PRO_5009918221" evidence="8">
    <location>
        <begin position="21"/>
        <end position="380"/>
    </location>
</feature>
<proteinExistence type="predicted"/>
<dbReference type="InterPro" id="IPR036909">
    <property type="entry name" value="Cyt_c-like_dom_sf"/>
</dbReference>
<keyword evidence="3 7" id="KW-0479">Metal-binding</keyword>
<dbReference type="GO" id="GO:0004130">
    <property type="term" value="F:cytochrome-c peroxidase activity"/>
    <property type="evidence" value="ECO:0007669"/>
    <property type="project" value="TreeGrafter"/>
</dbReference>
<dbReference type="STRING" id="1470563.SAMN05444000_106176"/>
<evidence type="ECO:0000256" key="4">
    <source>
        <dbReference type="ARBA" id="ARBA00022729"/>
    </source>
</evidence>
<dbReference type="Pfam" id="PF03150">
    <property type="entry name" value="CCP_MauG"/>
    <property type="match status" value="1"/>
</dbReference>
<dbReference type="PROSITE" id="PS51007">
    <property type="entry name" value="CYTC"/>
    <property type="match status" value="2"/>
</dbReference>
<dbReference type="GO" id="GO:0030313">
    <property type="term" value="C:cell envelope"/>
    <property type="evidence" value="ECO:0007669"/>
    <property type="project" value="UniProtKB-SubCell"/>
</dbReference>
<keyword evidence="10" id="KW-0575">Peroxidase</keyword>
<dbReference type="Gene3D" id="1.10.760.10">
    <property type="entry name" value="Cytochrome c-like domain"/>
    <property type="match status" value="2"/>
</dbReference>
<evidence type="ECO:0000256" key="6">
    <source>
        <dbReference type="ARBA" id="ARBA00023004"/>
    </source>
</evidence>
<keyword evidence="11" id="KW-1185">Reference proteome</keyword>
<evidence type="ECO:0000256" key="3">
    <source>
        <dbReference type="ARBA" id="ARBA00022723"/>
    </source>
</evidence>
<protein>
    <submittedName>
        <fullName evidence="10">Cytochrome c peroxidase</fullName>
    </submittedName>
</protein>